<evidence type="ECO:0000313" key="2">
    <source>
        <dbReference type="EMBL" id="GMF44438.1"/>
    </source>
</evidence>
<dbReference type="Proteomes" id="UP001165121">
    <property type="component" value="Unassembled WGS sequence"/>
</dbReference>
<sequence length="163" mass="18663">MCPLQNFRPSPQDSKTRFSLFCYLMRFNVILLVVVFTLFESSNLSANAESTVLPSRGLRAAHTDYHDREDRGIGSWLKWDALKSWIKTHKPNQARTKSDTVTQTDAKTRSLRAQWRAPVEHLRVRLEVEKSMIETLVWRRLIAAAQPVVLGDLDTQASIQVPS</sequence>
<feature type="transmembrane region" description="Helical" evidence="1">
    <location>
        <begin position="20"/>
        <end position="39"/>
    </location>
</feature>
<dbReference type="AlphaFoldDB" id="A0A9W6XS16"/>
<evidence type="ECO:0000256" key="1">
    <source>
        <dbReference type="SAM" id="Phobius"/>
    </source>
</evidence>
<protein>
    <submittedName>
        <fullName evidence="2">Unnamed protein product</fullName>
    </submittedName>
</protein>
<organism evidence="2 3">
    <name type="scientific">Phytophthora fragariaefolia</name>
    <dbReference type="NCBI Taxonomy" id="1490495"/>
    <lineage>
        <taxon>Eukaryota</taxon>
        <taxon>Sar</taxon>
        <taxon>Stramenopiles</taxon>
        <taxon>Oomycota</taxon>
        <taxon>Peronosporomycetes</taxon>
        <taxon>Peronosporales</taxon>
        <taxon>Peronosporaceae</taxon>
        <taxon>Phytophthora</taxon>
    </lineage>
</organism>
<evidence type="ECO:0000313" key="3">
    <source>
        <dbReference type="Proteomes" id="UP001165121"/>
    </source>
</evidence>
<dbReference type="EMBL" id="BSXT01001674">
    <property type="protein sequence ID" value="GMF44438.1"/>
    <property type="molecule type" value="Genomic_DNA"/>
</dbReference>
<keyword evidence="1" id="KW-0472">Membrane</keyword>
<reference evidence="2" key="1">
    <citation type="submission" date="2023-04" db="EMBL/GenBank/DDBJ databases">
        <title>Phytophthora fragariaefolia NBRC 109709.</title>
        <authorList>
            <person name="Ichikawa N."/>
            <person name="Sato H."/>
            <person name="Tonouchi N."/>
        </authorList>
    </citation>
    <scope>NUCLEOTIDE SEQUENCE</scope>
    <source>
        <strain evidence="2">NBRC 109709</strain>
    </source>
</reference>
<gene>
    <name evidence="2" type="ORF">Pfra01_001547200</name>
</gene>
<name>A0A9W6XS16_9STRA</name>
<accession>A0A9W6XS16</accession>
<keyword evidence="1" id="KW-1133">Transmembrane helix</keyword>
<keyword evidence="1" id="KW-0812">Transmembrane</keyword>
<comment type="caution">
    <text evidence="2">The sequence shown here is derived from an EMBL/GenBank/DDBJ whole genome shotgun (WGS) entry which is preliminary data.</text>
</comment>
<proteinExistence type="predicted"/>
<keyword evidence="3" id="KW-1185">Reference proteome</keyword>